<accession>A0ABR9PBL7</accession>
<dbReference type="PRINTS" id="PR00080">
    <property type="entry name" value="SDRFAMILY"/>
</dbReference>
<dbReference type="Proteomes" id="UP000806528">
    <property type="component" value="Unassembled WGS sequence"/>
</dbReference>
<evidence type="ECO:0000259" key="3">
    <source>
        <dbReference type="SMART" id="SM00822"/>
    </source>
</evidence>
<dbReference type="EMBL" id="JADBGI010000022">
    <property type="protein sequence ID" value="MBE3001229.1"/>
    <property type="molecule type" value="Genomic_DNA"/>
</dbReference>
<evidence type="ECO:0000256" key="1">
    <source>
        <dbReference type="ARBA" id="ARBA00006484"/>
    </source>
</evidence>
<dbReference type="PRINTS" id="PR00081">
    <property type="entry name" value="GDHRDH"/>
</dbReference>
<dbReference type="InterPro" id="IPR036291">
    <property type="entry name" value="NAD(P)-bd_dom_sf"/>
</dbReference>
<organism evidence="4 5">
    <name type="scientific">Nocardiopsis coralli</name>
    <dbReference type="NCBI Taxonomy" id="2772213"/>
    <lineage>
        <taxon>Bacteria</taxon>
        <taxon>Bacillati</taxon>
        <taxon>Actinomycetota</taxon>
        <taxon>Actinomycetes</taxon>
        <taxon>Streptosporangiales</taxon>
        <taxon>Nocardiopsidaceae</taxon>
        <taxon>Nocardiopsis</taxon>
    </lineage>
</organism>
<gene>
    <name evidence="4" type="ORF">IDM40_21405</name>
</gene>
<dbReference type="RefSeq" id="WP_193123827.1">
    <property type="nucleotide sequence ID" value="NZ_JADBGI010000022.1"/>
</dbReference>
<comment type="similarity">
    <text evidence="1">Belongs to the short-chain dehydrogenases/reductases (SDR) family.</text>
</comment>
<comment type="caution">
    <text evidence="4">The sequence shown here is derived from an EMBL/GenBank/DDBJ whole genome shotgun (WGS) entry which is preliminary data.</text>
</comment>
<dbReference type="Gene3D" id="3.40.50.720">
    <property type="entry name" value="NAD(P)-binding Rossmann-like Domain"/>
    <property type="match status" value="1"/>
</dbReference>
<dbReference type="Pfam" id="PF13561">
    <property type="entry name" value="adh_short_C2"/>
    <property type="match status" value="1"/>
</dbReference>
<name>A0ABR9PBL7_9ACTN</name>
<protein>
    <submittedName>
        <fullName evidence="4">SDR family oxidoreductase</fullName>
    </submittedName>
</protein>
<evidence type="ECO:0000256" key="2">
    <source>
        <dbReference type="ARBA" id="ARBA00023002"/>
    </source>
</evidence>
<feature type="domain" description="Ketoreductase" evidence="3">
    <location>
        <begin position="7"/>
        <end position="186"/>
    </location>
</feature>
<keyword evidence="5" id="KW-1185">Reference proteome</keyword>
<dbReference type="InterPro" id="IPR057326">
    <property type="entry name" value="KR_dom"/>
</dbReference>
<dbReference type="SUPFAM" id="SSF51735">
    <property type="entry name" value="NAD(P)-binding Rossmann-fold domains"/>
    <property type="match status" value="1"/>
</dbReference>
<dbReference type="PANTHER" id="PTHR43639">
    <property type="entry name" value="OXIDOREDUCTASE, SHORT-CHAIN DEHYDROGENASE/REDUCTASE FAMILY (AFU_ORTHOLOGUE AFUA_5G02870)"/>
    <property type="match status" value="1"/>
</dbReference>
<reference evidence="4 5" key="1">
    <citation type="submission" date="2020-09" db="EMBL/GenBank/DDBJ databases">
        <title>Diversity and distribution of actinomycetes associated with coral in the coast of Hainan.</title>
        <authorList>
            <person name="Li F."/>
        </authorList>
    </citation>
    <scope>NUCLEOTIDE SEQUENCE [LARGE SCALE GENOMIC DNA]</scope>
    <source>
        <strain evidence="4 5">HNM0947</strain>
    </source>
</reference>
<dbReference type="PANTHER" id="PTHR43639:SF1">
    <property type="entry name" value="SHORT-CHAIN DEHYDROGENASE_REDUCTASE FAMILY PROTEIN"/>
    <property type="match status" value="1"/>
</dbReference>
<proteinExistence type="inferred from homology"/>
<sequence>MAETRRRTALVTGGSRGIGRAIVRCLVRDGISVVFSYARNEAAAEEVLATDRDQDVTIAAVQADLADRDAPKRLYDEAEQLVGRLDILVNNAGSDIVPLPIAQTSDDDYDQLMAVNTRAVFVLMREAVGRLRDGGRIINISTVNTVAPTPAVAVHSASKAAVEQFTACAAREVGPRGITVNAVSPGATDTELLRGNNPGVDLEAVLAPVTALGRLGQPEEVADVVAFLAGPGGRWITGQTVRVSGGLA</sequence>
<keyword evidence="2" id="KW-0560">Oxidoreductase</keyword>
<evidence type="ECO:0000313" key="4">
    <source>
        <dbReference type="EMBL" id="MBE3001229.1"/>
    </source>
</evidence>
<dbReference type="SMART" id="SM00822">
    <property type="entry name" value="PKS_KR"/>
    <property type="match status" value="1"/>
</dbReference>
<dbReference type="InterPro" id="IPR002347">
    <property type="entry name" value="SDR_fam"/>
</dbReference>
<evidence type="ECO:0000313" key="5">
    <source>
        <dbReference type="Proteomes" id="UP000806528"/>
    </source>
</evidence>